<dbReference type="EMBL" id="PCHB01000030">
    <property type="protein sequence ID" value="PKU93814.1"/>
    <property type="molecule type" value="Genomic_DNA"/>
</dbReference>
<sequence>MKSWKKAIASLSLTLLAGSMFTVPAEAVSLWLTSPISLSNVTVSEITDTSAEVYFDYDFDLERLHNNPASGGDYQKEDIKKVCFVATVVNVLSITPEQYMYDFRQPYQGTDAPDLCTGVDDEVLSAEQADEIYGLHHAEPLFVNNSWTGIHDKKVATFDAYHFQRYKLVKPEQLQKQGKLSISLPYLQPNMQYGNRNMTQYYTRHTSDGLWWDLMYKLEEKAQPGPYDGEDGRAENKNWGSPITVDMNELSLGVHIEYTDGSVSPLYQSTVLIPDFKTRSLVFVDVSALTPHVDDIRWLADRGISTGWKEADGSSTFRGMSPVVRQDMAAFLRREAKNRNIADARTWQPSAADWKRFRDVDRNTPHAEDILWLAHAGISEGWKEADGTAAFRGMSPVVRQDMAAFLKRLAARAGRDGGVKPKTDFTDVTAATPHMADVQWLGASGISQGYRNNDGSWRFEGMTRVYRQDMAAFIHRLDTHLTK</sequence>
<keyword evidence="1" id="KW-0732">Signal</keyword>
<feature type="chain" id="PRO_5014645565" evidence="1">
    <location>
        <begin position="28"/>
        <end position="483"/>
    </location>
</feature>
<feature type="domain" description="SLH" evidence="2">
    <location>
        <begin position="279"/>
        <end position="346"/>
    </location>
</feature>
<feature type="signal peptide" evidence="1">
    <location>
        <begin position="1"/>
        <end position="27"/>
    </location>
</feature>
<dbReference type="Proteomes" id="UP000233783">
    <property type="component" value="Unassembled WGS sequence"/>
</dbReference>
<comment type="caution">
    <text evidence="3">The sequence shown here is derived from an EMBL/GenBank/DDBJ whole genome shotgun (WGS) entry which is preliminary data.</text>
</comment>
<evidence type="ECO:0000256" key="1">
    <source>
        <dbReference type="SAM" id="SignalP"/>
    </source>
</evidence>
<feature type="domain" description="SLH" evidence="2">
    <location>
        <begin position="421"/>
        <end position="483"/>
    </location>
</feature>
<dbReference type="RefSeq" id="WP_165364818.1">
    <property type="nucleotide sequence ID" value="NZ_PCHB01000030.1"/>
</dbReference>
<dbReference type="AlphaFoldDB" id="A0A2N3QQ25"/>
<protein>
    <submittedName>
        <fullName evidence="3">Internalin</fullName>
    </submittedName>
</protein>
<accession>A0A2N3QQ25</accession>
<evidence type="ECO:0000313" key="3">
    <source>
        <dbReference type="EMBL" id="PKU93814.1"/>
    </source>
</evidence>
<dbReference type="PROSITE" id="PS51272">
    <property type="entry name" value="SLH"/>
    <property type="match status" value="3"/>
</dbReference>
<evidence type="ECO:0000259" key="2">
    <source>
        <dbReference type="PROSITE" id="PS51272"/>
    </source>
</evidence>
<organism evidence="3 4">
    <name type="scientific">Bifidobacterium pseudolongum subsp. globosum</name>
    <dbReference type="NCBI Taxonomy" id="1690"/>
    <lineage>
        <taxon>Bacteria</taxon>
        <taxon>Bacillati</taxon>
        <taxon>Actinomycetota</taxon>
        <taxon>Actinomycetes</taxon>
        <taxon>Bifidobacteriales</taxon>
        <taxon>Bifidobacteriaceae</taxon>
        <taxon>Bifidobacterium</taxon>
    </lineage>
</organism>
<reference evidence="3 4" key="1">
    <citation type="submission" date="2017-10" db="EMBL/GenBank/DDBJ databases">
        <title>Bifidobacterium genomics.</title>
        <authorList>
            <person name="Lugli G.A."/>
            <person name="Milani C."/>
            <person name="Mancabelli L."/>
        </authorList>
    </citation>
    <scope>NUCLEOTIDE SEQUENCE [LARGE SCALE GENOMIC DNA]</scope>
    <source>
        <strain evidence="3 4">1744B</strain>
    </source>
</reference>
<feature type="domain" description="SLH" evidence="2">
    <location>
        <begin position="353"/>
        <end position="420"/>
    </location>
</feature>
<dbReference type="InterPro" id="IPR001119">
    <property type="entry name" value="SLH_dom"/>
</dbReference>
<evidence type="ECO:0000313" key="4">
    <source>
        <dbReference type="Proteomes" id="UP000233783"/>
    </source>
</evidence>
<name>A0A2N3QQ25_9BIFI</name>
<gene>
    <name evidence="3" type="ORF">CQR56_1762</name>
</gene>
<proteinExistence type="predicted"/>